<dbReference type="Pfam" id="PF00106">
    <property type="entry name" value="adh_short"/>
    <property type="match status" value="1"/>
</dbReference>
<gene>
    <name evidence="4" type="ORF">PG986_010237</name>
</gene>
<feature type="domain" description="Ketoreductase" evidence="3">
    <location>
        <begin position="5"/>
        <end position="214"/>
    </location>
</feature>
<dbReference type="Gene3D" id="3.40.50.720">
    <property type="entry name" value="NAD(P)-binding Rossmann-like Domain"/>
    <property type="match status" value="1"/>
</dbReference>
<reference evidence="4 5" key="1">
    <citation type="submission" date="2023-01" db="EMBL/GenBank/DDBJ databases">
        <title>Analysis of 21 Apiospora genomes using comparative genomics revels a genus with tremendous synthesis potential of carbohydrate active enzymes and secondary metabolites.</title>
        <authorList>
            <person name="Sorensen T."/>
        </authorList>
    </citation>
    <scope>NUCLEOTIDE SEQUENCE [LARGE SCALE GENOMIC DNA]</scope>
    <source>
        <strain evidence="4 5">CBS 24483</strain>
    </source>
</reference>
<proteinExistence type="inferred from homology"/>
<comment type="caution">
    <text evidence="4">The sequence shown here is derived from an EMBL/GenBank/DDBJ whole genome shotgun (WGS) entry which is preliminary data.</text>
</comment>
<dbReference type="InterPro" id="IPR057326">
    <property type="entry name" value="KR_dom"/>
</dbReference>
<dbReference type="Proteomes" id="UP001391051">
    <property type="component" value="Unassembled WGS sequence"/>
</dbReference>
<dbReference type="RefSeq" id="XP_066698857.1">
    <property type="nucleotide sequence ID" value="XM_066846459.1"/>
</dbReference>
<comment type="similarity">
    <text evidence="1">Belongs to the short-chain dehydrogenases/reductases (SDR) family.</text>
</comment>
<name>A0ABR1Q9Y1_9PEZI</name>
<dbReference type="PANTHER" id="PTHR24320:SF152">
    <property type="entry name" value="SHORT-CHAIN DEHYDROGENASE_REDUCTASE FAMILY PROTEIN"/>
    <property type="match status" value="1"/>
</dbReference>
<evidence type="ECO:0000256" key="1">
    <source>
        <dbReference type="ARBA" id="ARBA00006484"/>
    </source>
</evidence>
<evidence type="ECO:0000259" key="3">
    <source>
        <dbReference type="SMART" id="SM00822"/>
    </source>
</evidence>
<dbReference type="GeneID" id="92079521"/>
<dbReference type="SMART" id="SM00822">
    <property type="entry name" value="PKS_KR"/>
    <property type="match status" value="1"/>
</dbReference>
<keyword evidence="2" id="KW-0560">Oxidoreductase</keyword>
<dbReference type="InterPro" id="IPR002347">
    <property type="entry name" value="SDR_fam"/>
</dbReference>
<sequence length="326" mass="35127">MAYKSTILITGGTSGLGYHAALDIARACPASQVILSSRSDKEQAAASINQALGQSNVVYAPLDLGDLAGVRAYAREFAAAQHAPLRALVLNAGLQFPGEVKTTVDGLEATFGINHVGHALLFHLLVPHLADNARVVVTSSGTHDPEQWSGMPPPIYASAEALAHPTPELAASHSGRQRYATSKLCNVLWTYALARRLSERCPQRGITVAALDPGLMPGTGLGREAGAAARFLFSQVMPRAIPVLRVLARTGNIHRPAESGAALARLAVGEEEEVRGVTGKYFEGRREIRSSRDSYDVEKQEELWRWTVGFLSGGDEEARRRFEELR</sequence>
<protein>
    <submittedName>
        <fullName evidence="4">Dehydrogenase reductase protein</fullName>
    </submittedName>
</protein>
<evidence type="ECO:0000256" key="2">
    <source>
        <dbReference type="ARBA" id="ARBA00023002"/>
    </source>
</evidence>
<dbReference type="PRINTS" id="PR00081">
    <property type="entry name" value="GDHRDH"/>
</dbReference>
<dbReference type="PANTHER" id="PTHR24320">
    <property type="entry name" value="RETINOL DEHYDROGENASE"/>
    <property type="match status" value="1"/>
</dbReference>
<accession>A0ABR1Q9Y1</accession>
<evidence type="ECO:0000313" key="4">
    <source>
        <dbReference type="EMBL" id="KAK7949351.1"/>
    </source>
</evidence>
<keyword evidence="5" id="KW-1185">Reference proteome</keyword>
<organism evidence="4 5">
    <name type="scientific">Apiospora aurea</name>
    <dbReference type="NCBI Taxonomy" id="335848"/>
    <lineage>
        <taxon>Eukaryota</taxon>
        <taxon>Fungi</taxon>
        <taxon>Dikarya</taxon>
        <taxon>Ascomycota</taxon>
        <taxon>Pezizomycotina</taxon>
        <taxon>Sordariomycetes</taxon>
        <taxon>Xylariomycetidae</taxon>
        <taxon>Amphisphaeriales</taxon>
        <taxon>Apiosporaceae</taxon>
        <taxon>Apiospora</taxon>
    </lineage>
</organism>
<dbReference type="EMBL" id="JAQQWE010000006">
    <property type="protein sequence ID" value="KAK7949351.1"/>
    <property type="molecule type" value="Genomic_DNA"/>
</dbReference>
<dbReference type="SUPFAM" id="SSF51735">
    <property type="entry name" value="NAD(P)-binding Rossmann-fold domains"/>
    <property type="match status" value="1"/>
</dbReference>
<dbReference type="InterPro" id="IPR036291">
    <property type="entry name" value="NAD(P)-bd_dom_sf"/>
</dbReference>
<evidence type="ECO:0000313" key="5">
    <source>
        <dbReference type="Proteomes" id="UP001391051"/>
    </source>
</evidence>